<sequence length="175" mass="19872">MCTRRTCTRIFSGIGFGSGALLPEAVTLPLHPTYDHKSVGNTVPKLIRRNGASYAALQYNLKGKKSQTVRSGHIRSHMKWDRPTRLYTVAVNAPPSIRPCSGDYQSWWWWLWRLHLLWRHTGGHQTIIHLAEKEIRRLYGGGCYSVNIEQDLGSMGERFFVAADMGSTTTIADIW</sequence>
<accession>A0A4Y2N7A4</accession>
<dbReference type="EMBL" id="BGPR01126446">
    <property type="protein sequence ID" value="GBN34772.1"/>
    <property type="molecule type" value="Genomic_DNA"/>
</dbReference>
<comment type="caution">
    <text evidence="1">The sequence shown here is derived from an EMBL/GenBank/DDBJ whole genome shotgun (WGS) entry which is preliminary data.</text>
</comment>
<proteinExistence type="predicted"/>
<dbReference type="AlphaFoldDB" id="A0A4Y2N7A4"/>
<reference evidence="1 2" key="1">
    <citation type="journal article" date="2019" name="Sci. Rep.">
        <title>Orb-weaving spider Araneus ventricosus genome elucidates the spidroin gene catalogue.</title>
        <authorList>
            <person name="Kono N."/>
            <person name="Nakamura H."/>
            <person name="Ohtoshi R."/>
            <person name="Moran D.A.P."/>
            <person name="Shinohara A."/>
            <person name="Yoshida Y."/>
            <person name="Fujiwara M."/>
            <person name="Mori M."/>
            <person name="Tomita M."/>
            <person name="Arakawa K."/>
        </authorList>
    </citation>
    <scope>NUCLEOTIDE SEQUENCE [LARGE SCALE GENOMIC DNA]</scope>
</reference>
<evidence type="ECO:0000313" key="1">
    <source>
        <dbReference type="EMBL" id="GBN34772.1"/>
    </source>
</evidence>
<evidence type="ECO:0000313" key="2">
    <source>
        <dbReference type="Proteomes" id="UP000499080"/>
    </source>
</evidence>
<name>A0A4Y2N7A4_ARAVE</name>
<protein>
    <submittedName>
        <fullName evidence="1">Uncharacterized protein</fullName>
    </submittedName>
</protein>
<gene>
    <name evidence="1" type="ORF">AVEN_141695_1</name>
</gene>
<organism evidence="1 2">
    <name type="scientific">Araneus ventricosus</name>
    <name type="common">Orbweaver spider</name>
    <name type="synonym">Epeira ventricosa</name>
    <dbReference type="NCBI Taxonomy" id="182803"/>
    <lineage>
        <taxon>Eukaryota</taxon>
        <taxon>Metazoa</taxon>
        <taxon>Ecdysozoa</taxon>
        <taxon>Arthropoda</taxon>
        <taxon>Chelicerata</taxon>
        <taxon>Arachnida</taxon>
        <taxon>Araneae</taxon>
        <taxon>Araneomorphae</taxon>
        <taxon>Entelegynae</taxon>
        <taxon>Araneoidea</taxon>
        <taxon>Araneidae</taxon>
        <taxon>Araneus</taxon>
    </lineage>
</organism>
<keyword evidence="2" id="KW-1185">Reference proteome</keyword>
<dbReference type="Proteomes" id="UP000499080">
    <property type="component" value="Unassembled WGS sequence"/>
</dbReference>